<evidence type="ECO:0000313" key="1">
    <source>
        <dbReference type="EMBL" id="KAK6185692.1"/>
    </source>
</evidence>
<organism evidence="1 2">
    <name type="scientific">Patella caerulea</name>
    <name type="common">Rayed Mediterranean limpet</name>
    <dbReference type="NCBI Taxonomy" id="87958"/>
    <lineage>
        <taxon>Eukaryota</taxon>
        <taxon>Metazoa</taxon>
        <taxon>Spiralia</taxon>
        <taxon>Lophotrochozoa</taxon>
        <taxon>Mollusca</taxon>
        <taxon>Gastropoda</taxon>
        <taxon>Patellogastropoda</taxon>
        <taxon>Patelloidea</taxon>
        <taxon>Patellidae</taxon>
        <taxon>Patella</taxon>
    </lineage>
</organism>
<reference evidence="1 2" key="1">
    <citation type="submission" date="2024-01" db="EMBL/GenBank/DDBJ databases">
        <title>The genome of the rayed Mediterranean limpet Patella caerulea (Linnaeus, 1758).</title>
        <authorList>
            <person name="Anh-Thu Weber A."/>
            <person name="Halstead-Nussloch G."/>
        </authorList>
    </citation>
    <scope>NUCLEOTIDE SEQUENCE [LARGE SCALE GENOMIC DNA]</scope>
    <source>
        <strain evidence="1">AATW-2023a</strain>
        <tissue evidence="1">Whole specimen</tissue>
    </source>
</reference>
<dbReference type="EMBL" id="JAZGQO010000006">
    <property type="protein sequence ID" value="KAK6185692.1"/>
    <property type="molecule type" value="Genomic_DNA"/>
</dbReference>
<accession>A0AAN8K048</accession>
<dbReference type="AlphaFoldDB" id="A0AAN8K048"/>
<gene>
    <name evidence="1" type="ORF">SNE40_007870</name>
</gene>
<dbReference type="Proteomes" id="UP001347796">
    <property type="component" value="Unassembled WGS sequence"/>
</dbReference>
<proteinExistence type="predicted"/>
<keyword evidence="2" id="KW-1185">Reference proteome</keyword>
<protein>
    <submittedName>
        <fullName evidence="1">Uncharacterized protein</fullName>
    </submittedName>
</protein>
<sequence length="389" mass="44760">MTLECIFHDDKVSFYEVCKIIQREKIICKALVDRYAMAVCSCRRNASDVNESRINFDMEELQVQVLTKISAKQWEENNLKIITNYIHGLPVEKELNQSVKMFLKILSDAFSKDFTILESHYTNRVIKAASKSKKNMNANNYNFFIRKKKRKALIKAKITVTLFGGNTKYLEQDEAIGKQFSVIGKRFDCILSINGEETGAYMNKDKTLSVLNVWCNDRDSLAAASKILGEVAQKIQTIHSKPKRRVRHHVARVVNPGDSRKDYDAIDIKYDLSDNYELKKFKQGKNTGKKKVKVNVLKDGHCRHCRKTFDTLKGSNTDGDCQYHSGYVVTGYGICDYEWNCCGHVLKRSHPEVEDYSDNGCTTGRHLWVPYNDKKDSRIRKKTSAVKYN</sequence>
<comment type="caution">
    <text evidence="1">The sequence shown here is derived from an EMBL/GenBank/DDBJ whole genome shotgun (WGS) entry which is preliminary data.</text>
</comment>
<evidence type="ECO:0000313" key="2">
    <source>
        <dbReference type="Proteomes" id="UP001347796"/>
    </source>
</evidence>
<name>A0AAN8K048_PATCE</name>